<dbReference type="SMART" id="SM00771">
    <property type="entry name" value="ZipA_C"/>
    <property type="match status" value="1"/>
</dbReference>
<dbReference type="RefSeq" id="WP_075369493.1">
    <property type="nucleotide sequence ID" value="NZ_MSDQ01000027.1"/>
</dbReference>
<dbReference type="Gene3D" id="3.30.1400.10">
    <property type="entry name" value="ZipA, C-terminal FtsZ-binding domain"/>
    <property type="match status" value="1"/>
</dbReference>
<dbReference type="SUPFAM" id="SSF64383">
    <property type="entry name" value="Cell-division protein ZipA, C-terminal domain"/>
    <property type="match status" value="1"/>
</dbReference>
<evidence type="ECO:0000256" key="7">
    <source>
        <dbReference type="ARBA" id="ARBA00023306"/>
    </source>
</evidence>
<dbReference type="PANTHER" id="PTHR38685">
    <property type="entry name" value="CELL DIVISION PROTEIN ZIPA"/>
    <property type="match status" value="1"/>
</dbReference>
<feature type="domain" description="ZipA C-terminal FtsZ-binding" evidence="11">
    <location>
        <begin position="295"/>
        <end position="426"/>
    </location>
</feature>
<comment type="subunit">
    <text evidence="8">Interacts with FtsZ via their C-terminal domains.</text>
</comment>
<dbReference type="Proteomes" id="UP000186806">
    <property type="component" value="Unassembled WGS sequence"/>
</dbReference>
<dbReference type="GO" id="GO:0032153">
    <property type="term" value="C:cell division site"/>
    <property type="evidence" value="ECO:0007669"/>
    <property type="project" value="UniProtKB-UniRule"/>
</dbReference>
<evidence type="ECO:0000256" key="6">
    <source>
        <dbReference type="ARBA" id="ARBA00023136"/>
    </source>
</evidence>
<feature type="region of interest" description="Disordered" evidence="10">
    <location>
        <begin position="36"/>
        <end position="289"/>
    </location>
</feature>
<evidence type="ECO:0000256" key="4">
    <source>
        <dbReference type="ARBA" id="ARBA00022692"/>
    </source>
</evidence>
<feature type="compositionally biased region" description="Basic and acidic residues" evidence="10">
    <location>
        <begin position="55"/>
        <end position="67"/>
    </location>
</feature>
<dbReference type="AlphaFoldDB" id="A0A1Q8TBK1"/>
<comment type="subcellular location">
    <subcellularLocation>
        <location evidence="8">Cell inner membrane</location>
        <topology evidence="8">Single-pass type I membrane protein</topology>
    </subcellularLocation>
    <text evidence="8">Localizes to the Z ring in an FtsZ-dependent manner.</text>
</comment>
<feature type="compositionally biased region" description="Basic and acidic residues" evidence="10">
    <location>
        <begin position="79"/>
        <end position="106"/>
    </location>
</feature>
<protein>
    <recommendedName>
        <fullName evidence="8 9">Cell division protein ZipA</fullName>
    </recommendedName>
</protein>
<comment type="caution">
    <text evidence="12">The sequence shown here is derived from an EMBL/GenBank/DDBJ whole genome shotgun (WGS) entry which is preliminary data.</text>
</comment>
<comment type="similarity">
    <text evidence="8 9">Belongs to the ZipA family.</text>
</comment>
<accession>A0A1Q8TBK1</accession>
<keyword evidence="7 8" id="KW-0131">Cell cycle</keyword>
<evidence type="ECO:0000256" key="3">
    <source>
        <dbReference type="ARBA" id="ARBA00022618"/>
    </source>
</evidence>
<evidence type="ECO:0000256" key="9">
    <source>
        <dbReference type="RuleBase" id="RU003612"/>
    </source>
</evidence>
<dbReference type="InterPro" id="IPR007449">
    <property type="entry name" value="ZipA_FtsZ-bd_C"/>
</dbReference>
<dbReference type="GO" id="GO:0043093">
    <property type="term" value="P:FtsZ-dependent cytokinesis"/>
    <property type="evidence" value="ECO:0007669"/>
    <property type="project" value="UniProtKB-UniRule"/>
</dbReference>
<evidence type="ECO:0000256" key="1">
    <source>
        <dbReference type="ARBA" id="ARBA00022475"/>
    </source>
</evidence>
<keyword evidence="4 8" id="KW-0812">Transmembrane</keyword>
<proteinExistence type="inferred from homology"/>
<dbReference type="PANTHER" id="PTHR38685:SF1">
    <property type="entry name" value="CELL DIVISION PROTEIN ZIPA"/>
    <property type="match status" value="1"/>
</dbReference>
<keyword evidence="3 8" id="KW-0132">Cell division</keyword>
<dbReference type="NCBIfam" id="TIGR02205">
    <property type="entry name" value="septum_zipA"/>
    <property type="match status" value="1"/>
</dbReference>
<feature type="compositionally biased region" description="Basic and acidic residues" evidence="10">
    <location>
        <begin position="165"/>
        <end position="184"/>
    </location>
</feature>
<reference evidence="12 13" key="1">
    <citation type="submission" date="2016-12" db="EMBL/GenBank/DDBJ databases">
        <title>Draft genome sequences of strains Salinicola socius SMB35, Salinicola sp. MH3R3-1 and Chromohalobacter sp. SMB17 from the Verkhnekamsk potash mining region of Russia.</title>
        <authorList>
            <person name="Mavrodi D.V."/>
            <person name="Olsson B.E."/>
            <person name="Korsakova E.S."/>
            <person name="Pyankova A."/>
            <person name="Mavrodi O.V."/>
            <person name="Plotnikova E.G."/>
        </authorList>
    </citation>
    <scope>NUCLEOTIDE SEQUENCE [LARGE SCALE GENOMIC DNA]</scope>
    <source>
        <strain evidence="12 13">SMB17</strain>
    </source>
</reference>
<keyword evidence="5 8" id="KW-1133">Transmembrane helix</keyword>
<keyword evidence="13" id="KW-1185">Reference proteome</keyword>
<feature type="compositionally biased region" description="Basic and acidic residues" evidence="10">
    <location>
        <begin position="249"/>
        <end position="289"/>
    </location>
</feature>
<evidence type="ECO:0000256" key="5">
    <source>
        <dbReference type="ARBA" id="ARBA00022989"/>
    </source>
</evidence>
<gene>
    <name evidence="8" type="primary">zipA</name>
    <name evidence="12" type="ORF">BTW10_11335</name>
</gene>
<comment type="function">
    <text evidence="8 9">Essential cell division protein that stabilizes the FtsZ protofilaments by cross-linking them and that serves as a cytoplasmic membrane anchor for the Z ring. Also required for the recruitment to the septal ring of downstream cell division proteins.</text>
</comment>
<dbReference type="GO" id="GO:0000917">
    <property type="term" value="P:division septum assembly"/>
    <property type="evidence" value="ECO:0007669"/>
    <property type="project" value="TreeGrafter"/>
</dbReference>
<dbReference type="STRING" id="223900.GCA_000821045_00376"/>
<feature type="transmembrane region" description="Helical" evidence="8">
    <location>
        <begin position="6"/>
        <end position="24"/>
    </location>
</feature>
<feature type="compositionally biased region" description="Basic and acidic residues" evidence="10">
    <location>
        <begin position="115"/>
        <end position="139"/>
    </location>
</feature>
<dbReference type="GO" id="GO:0005886">
    <property type="term" value="C:plasma membrane"/>
    <property type="evidence" value="ECO:0007669"/>
    <property type="project" value="UniProtKB-SubCell"/>
</dbReference>
<keyword evidence="2 8" id="KW-0997">Cell inner membrane</keyword>
<evidence type="ECO:0000256" key="10">
    <source>
        <dbReference type="SAM" id="MobiDB-lite"/>
    </source>
</evidence>
<dbReference type="InterPro" id="IPR036765">
    <property type="entry name" value="ZipA_FtsZ-bd_C_sf"/>
</dbReference>
<sequence>MELREWLIILGLVLVTTIVIDGVRRLQRQRRVPRLDQATNSRGSEGWDAEEEDPEKAAREAEVRRELPNGGARVVRNATFDRSEEREPVRPESPLRQERIPEEKLKPSVFKRGRDHAYKDNAHEGNAQRDRDDAPEGKRSGMQGMKDAVRAGAQRMSASAQRFTAPRDYDDEHLTDDEHPHHEPTLGSSSAREPAPDSARADAGRSAMDEAPRRREEASTRRAMPDEPPAVSASDEEAEVSSQSASVEEPARAEESVRAEEHTAHREVVTDHPAIERAKRNPVHADRAREALSDAEEVIVISVLSRDEAGFQGPDLLNLMLACGLRYCHEMGVFHRFETESDASALQFTMVNVLKPGVFDLDDMDEFATPGVTFLMPLPSAHDSAAAFEAMFETAMVLVRNLSGELKDENRSVMTAQTVEFARQRVQEFERRHRLHRYQAN</sequence>
<evidence type="ECO:0000259" key="11">
    <source>
        <dbReference type="SMART" id="SM00771"/>
    </source>
</evidence>
<organism evidence="12 13">
    <name type="scientific">Chromohalobacter japonicus</name>
    <dbReference type="NCBI Taxonomy" id="223900"/>
    <lineage>
        <taxon>Bacteria</taxon>
        <taxon>Pseudomonadati</taxon>
        <taxon>Pseudomonadota</taxon>
        <taxon>Gammaproteobacteria</taxon>
        <taxon>Oceanospirillales</taxon>
        <taxon>Halomonadaceae</taxon>
        <taxon>Chromohalobacter</taxon>
    </lineage>
</organism>
<feature type="compositionally biased region" description="Basic and acidic residues" evidence="10">
    <location>
        <begin position="199"/>
        <end position="225"/>
    </location>
</feature>
<dbReference type="Pfam" id="PF04354">
    <property type="entry name" value="ZipA_C"/>
    <property type="match status" value="1"/>
</dbReference>
<dbReference type="HAMAP" id="MF_00509">
    <property type="entry name" value="ZipA"/>
    <property type="match status" value="1"/>
</dbReference>
<evidence type="ECO:0000256" key="8">
    <source>
        <dbReference type="HAMAP-Rule" id="MF_00509"/>
    </source>
</evidence>
<keyword evidence="1 8" id="KW-1003">Cell membrane</keyword>
<evidence type="ECO:0000313" key="13">
    <source>
        <dbReference type="Proteomes" id="UP000186806"/>
    </source>
</evidence>
<evidence type="ECO:0000313" key="12">
    <source>
        <dbReference type="EMBL" id="OLO11060.1"/>
    </source>
</evidence>
<dbReference type="EMBL" id="MSDQ01000027">
    <property type="protein sequence ID" value="OLO11060.1"/>
    <property type="molecule type" value="Genomic_DNA"/>
</dbReference>
<dbReference type="InterPro" id="IPR011919">
    <property type="entry name" value="Cell_div_ZipA"/>
</dbReference>
<evidence type="ECO:0000256" key="2">
    <source>
        <dbReference type="ARBA" id="ARBA00022519"/>
    </source>
</evidence>
<name>A0A1Q8TBK1_9GAMM</name>
<keyword evidence="6 8" id="KW-0472">Membrane</keyword>